<dbReference type="RefSeq" id="WP_243902489.1">
    <property type="nucleotide sequence ID" value="NZ_CAWQFN010000268.1"/>
</dbReference>
<feature type="transmembrane region" description="Helical" evidence="1">
    <location>
        <begin position="6"/>
        <end position="24"/>
    </location>
</feature>
<gene>
    <name evidence="2" type="ORF">G7B40_001060</name>
</gene>
<feature type="transmembrane region" description="Helical" evidence="1">
    <location>
        <begin position="199"/>
        <end position="217"/>
    </location>
</feature>
<feature type="transmembrane region" description="Helical" evidence="1">
    <location>
        <begin position="355"/>
        <end position="381"/>
    </location>
</feature>
<dbReference type="EMBL" id="JAALHA020000001">
    <property type="protein sequence ID" value="MDR9893174.1"/>
    <property type="molecule type" value="Genomic_DNA"/>
</dbReference>
<comment type="caution">
    <text evidence="2">The sequence shown here is derived from an EMBL/GenBank/DDBJ whole genome shotgun (WGS) entry which is preliminary data.</text>
</comment>
<feature type="transmembrane region" description="Helical" evidence="1">
    <location>
        <begin position="268"/>
        <end position="286"/>
    </location>
</feature>
<keyword evidence="1" id="KW-0812">Transmembrane</keyword>
<protein>
    <submittedName>
        <fullName evidence="2">O-antigen ligase domain-containing protein</fullName>
    </submittedName>
</protein>
<feature type="transmembrane region" description="Helical" evidence="1">
    <location>
        <begin position="56"/>
        <end position="73"/>
    </location>
</feature>
<evidence type="ECO:0000313" key="3">
    <source>
        <dbReference type="Proteomes" id="UP000667802"/>
    </source>
</evidence>
<evidence type="ECO:0000256" key="1">
    <source>
        <dbReference type="SAM" id="Phobius"/>
    </source>
</evidence>
<evidence type="ECO:0000313" key="2">
    <source>
        <dbReference type="EMBL" id="MDR9893174.1"/>
    </source>
</evidence>
<dbReference type="GO" id="GO:0016874">
    <property type="term" value="F:ligase activity"/>
    <property type="evidence" value="ECO:0007669"/>
    <property type="project" value="UniProtKB-KW"/>
</dbReference>
<keyword evidence="2" id="KW-0436">Ligase</keyword>
<reference evidence="3" key="1">
    <citation type="journal article" date="2021" name="Science">
        <title>Hunting the eagle killer: A cyanobacterial neurotoxin causes vacuolar myelinopathy.</title>
        <authorList>
            <person name="Breinlinger S."/>
            <person name="Phillips T.J."/>
            <person name="Haram B.N."/>
            <person name="Mares J."/>
            <person name="Martinez Yerena J.A."/>
            <person name="Hrouzek P."/>
            <person name="Sobotka R."/>
            <person name="Henderson W.M."/>
            <person name="Schmieder P."/>
            <person name="Williams S.M."/>
            <person name="Lauderdale J.D."/>
            <person name="Wilde H.D."/>
            <person name="Gerrin W."/>
            <person name="Kust A."/>
            <person name="Washington J.W."/>
            <person name="Wagner C."/>
            <person name="Geier B."/>
            <person name="Liebeke M."/>
            <person name="Enke H."/>
            <person name="Niedermeyer T.H.J."/>
            <person name="Wilde S.B."/>
        </authorList>
    </citation>
    <scope>NUCLEOTIDE SEQUENCE [LARGE SCALE GENOMIC DNA]</scope>
    <source>
        <strain evidence="3">Thurmond2011</strain>
    </source>
</reference>
<feature type="transmembrane region" description="Helical" evidence="1">
    <location>
        <begin position="396"/>
        <end position="415"/>
    </location>
</feature>
<keyword evidence="1" id="KW-0472">Membrane</keyword>
<organism evidence="2 3">
    <name type="scientific">Aetokthonos hydrillicola Thurmond2011</name>
    <dbReference type="NCBI Taxonomy" id="2712845"/>
    <lineage>
        <taxon>Bacteria</taxon>
        <taxon>Bacillati</taxon>
        <taxon>Cyanobacteriota</taxon>
        <taxon>Cyanophyceae</taxon>
        <taxon>Nostocales</taxon>
        <taxon>Hapalosiphonaceae</taxon>
        <taxon>Aetokthonos</taxon>
    </lineage>
</organism>
<accession>A0AAP5I1N0</accession>
<feature type="transmembrane region" description="Helical" evidence="1">
    <location>
        <begin position="31"/>
        <end position="50"/>
    </location>
</feature>
<proteinExistence type="predicted"/>
<name>A0AAP5I1N0_9CYAN</name>
<dbReference type="AlphaFoldDB" id="A0AAP5I1N0"/>
<feature type="transmembrane region" description="Helical" evidence="1">
    <location>
        <begin position="142"/>
        <end position="163"/>
    </location>
</feature>
<dbReference type="Proteomes" id="UP000667802">
    <property type="component" value="Unassembled WGS sequence"/>
</dbReference>
<feature type="transmembrane region" description="Helical" evidence="1">
    <location>
        <begin position="229"/>
        <end position="262"/>
    </location>
</feature>
<keyword evidence="1" id="KW-1133">Transmembrane helix</keyword>
<keyword evidence="3" id="KW-1185">Reference proteome</keyword>
<sequence length="450" mass="50103">MSLYSPQALVAVLCWIPIVFYIFMRFPPQRAIIISFISAWLFLPILRYHLPGIPALTKMSATCYSILFATIIYDATRITSFKGSWLDLPMLIWCICPFVSSIANGLGPYDGFTAVVEQTMAWGVPYFLGRIYLNSLSGLRQLAVGIFMGGLIYIPFCLIEIRISPQLHHIVYGYHAREDFGQTIRSGGYRPTVFMEHGLMVGAWIMAASLIGVWLWRSKSIKQLWNFHIRWLVVALLVTMVLVKSMGALILLGVGIVILLIAVQLRNAFPLLLLILSILVHLFLAVNGNFIGDQMAISLSQGVPEERIASLKFRLDNEVILSAKAREKMIFGWGGWGRSRVYDEWGKDISVTDSLWIIVFGGNGLVGLVSLTATLLLPIIIFSQRYPARSWLDPKLAPAAAIAVLLTLYTIDCLLNAMPNPVYTLASGGIVGVSIKEPVVRSKKVFLSKF</sequence>